<evidence type="ECO:0000313" key="3">
    <source>
        <dbReference type="Proteomes" id="UP001224775"/>
    </source>
</evidence>
<organism evidence="2 3">
    <name type="scientific">Skeletonema marinoi</name>
    <dbReference type="NCBI Taxonomy" id="267567"/>
    <lineage>
        <taxon>Eukaryota</taxon>
        <taxon>Sar</taxon>
        <taxon>Stramenopiles</taxon>
        <taxon>Ochrophyta</taxon>
        <taxon>Bacillariophyta</taxon>
        <taxon>Coscinodiscophyceae</taxon>
        <taxon>Thalassiosirophycidae</taxon>
        <taxon>Thalassiosirales</taxon>
        <taxon>Skeletonemataceae</taxon>
        <taxon>Skeletonema</taxon>
        <taxon>Skeletonema marinoi-dohrnii complex</taxon>
    </lineage>
</organism>
<dbReference type="EMBL" id="JATAAI010000022">
    <property type="protein sequence ID" value="KAK1738135.1"/>
    <property type="molecule type" value="Genomic_DNA"/>
</dbReference>
<evidence type="ECO:0000256" key="1">
    <source>
        <dbReference type="SAM" id="MobiDB-lite"/>
    </source>
</evidence>
<gene>
    <name evidence="2" type="ORF">QTG54_011429</name>
</gene>
<feature type="region of interest" description="Disordered" evidence="1">
    <location>
        <begin position="45"/>
        <end position="73"/>
    </location>
</feature>
<reference evidence="2" key="1">
    <citation type="submission" date="2023-06" db="EMBL/GenBank/DDBJ databases">
        <title>Survivors Of The Sea: Transcriptome response of Skeletonema marinoi to long-term dormancy.</title>
        <authorList>
            <person name="Pinder M.I.M."/>
            <person name="Kourtchenko O."/>
            <person name="Robertson E.K."/>
            <person name="Larsson T."/>
            <person name="Maumus F."/>
            <person name="Osuna-Cruz C.M."/>
            <person name="Vancaester E."/>
            <person name="Stenow R."/>
            <person name="Vandepoele K."/>
            <person name="Ploug H."/>
            <person name="Bruchert V."/>
            <person name="Godhe A."/>
            <person name="Topel M."/>
        </authorList>
    </citation>
    <scope>NUCLEOTIDE SEQUENCE</scope>
    <source>
        <strain evidence="2">R05AC</strain>
    </source>
</reference>
<keyword evidence="3" id="KW-1185">Reference proteome</keyword>
<name>A0AAD9DA01_9STRA</name>
<dbReference type="Proteomes" id="UP001224775">
    <property type="component" value="Unassembled WGS sequence"/>
</dbReference>
<comment type="caution">
    <text evidence="2">The sequence shown here is derived from an EMBL/GenBank/DDBJ whole genome shotgun (WGS) entry which is preliminary data.</text>
</comment>
<sequence length="238" mass="25597">MAITSSDIGNSLLLRFWLRNILQSLVQNSVVGAAAAFGDAAQQSMEAERRRMQNGTPLLPGSAAELPNLSSQDQQQQQGLTSALLSATSFELTNAGFMDGKVVFDAKAILPRDENGVSNSLQFRIRAKLAPTAISETVSQTIQQQDAQEVYNALGFLQPECRLATNPLYAPIGGNLLRNLLPNLIPEYLWLPFGVGVAVPLGRGCEIYRAEIDACKEGGFLCKIDGSVNVVNSSSNIQ</sequence>
<accession>A0AAD9DA01</accession>
<protein>
    <submittedName>
        <fullName evidence="2">Uncharacterized protein</fullName>
    </submittedName>
</protein>
<evidence type="ECO:0000313" key="2">
    <source>
        <dbReference type="EMBL" id="KAK1738135.1"/>
    </source>
</evidence>
<dbReference type="AlphaFoldDB" id="A0AAD9DA01"/>
<proteinExistence type="predicted"/>